<reference evidence="1 2" key="1">
    <citation type="submission" date="2020-07" db="EMBL/GenBank/DDBJ databases">
        <title>Description of Kordia aestuariivivens sp. nov., isolated from a tidal flat.</title>
        <authorList>
            <person name="Park S."/>
            <person name="Yoon J.-H."/>
        </authorList>
    </citation>
    <scope>NUCLEOTIDE SEQUENCE [LARGE SCALE GENOMIC DNA]</scope>
    <source>
        <strain evidence="1 2">YSTF-M3</strain>
    </source>
</reference>
<accession>A0ABR7Q7Y3</accession>
<gene>
    <name evidence="1" type="ORF">H2O64_08310</name>
</gene>
<proteinExistence type="predicted"/>
<sequence>MKKILLLLIVLISCKAEKKMTDSELCNVLSNLHLQDQYYRGLEELEDPFFVVLDSLIGANNLSRSEYAKLPKEEQIAFGKIARKITDSKPKISEREQDSLMRLQKELDYKATEKLLEIVKKYGFPDTEKLECENYAAPFLIFGHSPKKYWKEIDKIIEKEKLAGRIVEGDYKYIKWHIGGRKQNETDQIQIQVN</sequence>
<evidence type="ECO:0000313" key="2">
    <source>
        <dbReference type="Proteomes" id="UP000619238"/>
    </source>
</evidence>
<name>A0ABR7Q7Y3_9FLAO</name>
<dbReference type="Proteomes" id="UP000619238">
    <property type="component" value="Unassembled WGS sequence"/>
</dbReference>
<dbReference type="EMBL" id="JACGWS010000004">
    <property type="protein sequence ID" value="MBC8754675.1"/>
    <property type="molecule type" value="Genomic_DNA"/>
</dbReference>
<evidence type="ECO:0000313" key="1">
    <source>
        <dbReference type="EMBL" id="MBC8754675.1"/>
    </source>
</evidence>
<keyword evidence="2" id="KW-1185">Reference proteome</keyword>
<protein>
    <recommendedName>
        <fullName evidence="3">Lipoprotein</fullName>
    </recommendedName>
</protein>
<dbReference type="RefSeq" id="WP_187561725.1">
    <property type="nucleotide sequence ID" value="NZ_JACGWS010000004.1"/>
</dbReference>
<comment type="caution">
    <text evidence="1">The sequence shown here is derived from an EMBL/GenBank/DDBJ whole genome shotgun (WGS) entry which is preliminary data.</text>
</comment>
<evidence type="ECO:0008006" key="3">
    <source>
        <dbReference type="Google" id="ProtNLM"/>
    </source>
</evidence>
<organism evidence="1 2">
    <name type="scientific">Kordia aestuariivivens</name>
    <dbReference type="NCBI Taxonomy" id="2759037"/>
    <lineage>
        <taxon>Bacteria</taxon>
        <taxon>Pseudomonadati</taxon>
        <taxon>Bacteroidota</taxon>
        <taxon>Flavobacteriia</taxon>
        <taxon>Flavobacteriales</taxon>
        <taxon>Flavobacteriaceae</taxon>
        <taxon>Kordia</taxon>
    </lineage>
</organism>